<organism evidence="3 4">
    <name type="scientific">Aegilops tauschii subsp. strangulata</name>
    <name type="common">Goatgrass</name>
    <dbReference type="NCBI Taxonomy" id="200361"/>
    <lineage>
        <taxon>Eukaryota</taxon>
        <taxon>Viridiplantae</taxon>
        <taxon>Streptophyta</taxon>
        <taxon>Embryophyta</taxon>
        <taxon>Tracheophyta</taxon>
        <taxon>Spermatophyta</taxon>
        <taxon>Magnoliopsida</taxon>
        <taxon>Liliopsida</taxon>
        <taxon>Poales</taxon>
        <taxon>Poaceae</taxon>
        <taxon>BOP clade</taxon>
        <taxon>Pooideae</taxon>
        <taxon>Triticodae</taxon>
        <taxon>Triticeae</taxon>
        <taxon>Triticinae</taxon>
        <taxon>Aegilops</taxon>
    </lineage>
</organism>
<accession>A0A453L3T9</accession>
<reference evidence="4" key="2">
    <citation type="journal article" date="2017" name="Nat. Plants">
        <title>The Aegilops tauschii genome reveals multiple impacts of transposons.</title>
        <authorList>
            <person name="Zhao G."/>
            <person name="Zou C."/>
            <person name="Li K."/>
            <person name="Wang K."/>
            <person name="Li T."/>
            <person name="Gao L."/>
            <person name="Zhang X."/>
            <person name="Wang H."/>
            <person name="Yang Z."/>
            <person name="Liu X."/>
            <person name="Jiang W."/>
            <person name="Mao L."/>
            <person name="Kong X."/>
            <person name="Jiao Y."/>
            <person name="Jia J."/>
        </authorList>
    </citation>
    <scope>NUCLEOTIDE SEQUENCE [LARGE SCALE GENOMIC DNA]</scope>
    <source>
        <strain evidence="4">cv. AL8/78</strain>
    </source>
</reference>
<dbReference type="SUPFAM" id="SSF81383">
    <property type="entry name" value="F-box domain"/>
    <property type="match status" value="1"/>
</dbReference>
<evidence type="ECO:0000256" key="1">
    <source>
        <dbReference type="SAM" id="MobiDB-lite"/>
    </source>
</evidence>
<dbReference type="PANTHER" id="PTHR34145">
    <property type="entry name" value="OS02G0105600 PROTEIN"/>
    <property type="match status" value="1"/>
</dbReference>
<reference evidence="3" key="5">
    <citation type="journal article" date="2021" name="G3 (Bethesda)">
        <title>Aegilops tauschii genome assembly Aet v5.0 features greater sequence contiguity and improved annotation.</title>
        <authorList>
            <person name="Wang L."/>
            <person name="Zhu T."/>
            <person name="Rodriguez J.C."/>
            <person name="Deal K.R."/>
            <person name="Dubcovsky J."/>
            <person name="McGuire P.E."/>
            <person name="Lux T."/>
            <person name="Spannagl M."/>
            <person name="Mayer K.F.X."/>
            <person name="Baldrich P."/>
            <person name="Meyers B.C."/>
            <person name="Huo N."/>
            <person name="Gu Y.Q."/>
            <person name="Zhou H."/>
            <person name="Devos K.M."/>
            <person name="Bennetzen J.L."/>
            <person name="Unver T."/>
            <person name="Budak H."/>
            <person name="Gulick P.J."/>
            <person name="Galiba G."/>
            <person name="Kalapos B."/>
            <person name="Nelson D.R."/>
            <person name="Li P."/>
            <person name="You F.M."/>
            <person name="Luo M.C."/>
            <person name="Dvorak J."/>
        </authorList>
    </citation>
    <scope>NUCLEOTIDE SEQUENCE [LARGE SCALE GENOMIC DNA]</scope>
    <source>
        <strain evidence="3">cv. AL8/78</strain>
    </source>
</reference>
<evidence type="ECO:0000313" key="4">
    <source>
        <dbReference type="Proteomes" id="UP000015105"/>
    </source>
</evidence>
<dbReference type="InterPro" id="IPR036047">
    <property type="entry name" value="F-box-like_dom_sf"/>
</dbReference>
<reference evidence="4" key="1">
    <citation type="journal article" date="2014" name="Science">
        <title>Ancient hybridizations among the ancestral genomes of bread wheat.</title>
        <authorList>
            <consortium name="International Wheat Genome Sequencing Consortium,"/>
            <person name="Marcussen T."/>
            <person name="Sandve S.R."/>
            <person name="Heier L."/>
            <person name="Spannagl M."/>
            <person name="Pfeifer M."/>
            <person name="Jakobsen K.S."/>
            <person name="Wulff B.B."/>
            <person name="Steuernagel B."/>
            <person name="Mayer K.F."/>
            <person name="Olsen O.A."/>
        </authorList>
    </citation>
    <scope>NUCLEOTIDE SEQUENCE [LARGE SCALE GENOMIC DNA]</scope>
    <source>
        <strain evidence="4">cv. AL8/78</strain>
    </source>
</reference>
<evidence type="ECO:0000259" key="2">
    <source>
        <dbReference type="SMART" id="SM00256"/>
    </source>
</evidence>
<name>A0A453L3T9_AEGTS</name>
<dbReference type="Pfam" id="PF00646">
    <property type="entry name" value="F-box"/>
    <property type="match status" value="1"/>
</dbReference>
<sequence>QGRRRPQEVSPRGRRRPRRTMGLLALKRLVSVRQDRKTRSRCGTSIAPVAKRKCSPCQQQDDTRHQAAKRRRRSVPELPKDIWDHILSLLPLRDAARAGCVSRALSSSWTRLPNLTFTRETLGLTGNACRKRELARTFENRVYRVLRKHSGGGVKTFKLHHCGSGFNIRDLNRWLQIAVTPGIEEVVLSVLMVYYFLWSSESYCSGHQCHPKYYFDHQFLLHYVYNIQKNSGIVEVFF</sequence>
<dbReference type="Gramene" id="AET5Gv20621200.4">
    <property type="protein sequence ID" value="AET5Gv20621200.4"/>
    <property type="gene ID" value="AET5Gv20621200"/>
</dbReference>
<dbReference type="InterPro" id="IPR001810">
    <property type="entry name" value="F-box_dom"/>
</dbReference>
<dbReference type="SMART" id="SM00256">
    <property type="entry name" value="FBOX"/>
    <property type="match status" value="1"/>
</dbReference>
<dbReference type="InterPro" id="IPR055357">
    <property type="entry name" value="LRR_At1g61320_AtMIF1"/>
</dbReference>
<evidence type="ECO:0000313" key="3">
    <source>
        <dbReference type="EnsemblPlants" id="AET5Gv20621200.4"/>
    </source>
</evidence>
<keyword evidence="4" id="KW-1185">Reference proteome</keyword>
<reference evidence="3" key="4">
    <citation type="submission" date="2019-03" db="UniProtKB">
        <authorList>
            <consortium name="EnsemblPlants"/>
        </authorList>
    </citation>
    <scope>IDENTIFICATION</scope>
</reference>
<dbReference type="Gene3D" id="1.20.1280.50">
    <property type="match status" value="1"/>
</dbReference>
<dbReference type="Pfam" id="PF23622">
    <property type="entry name" value="LRR_At1g61320_AtMIF1"/>
    <property type="match status" value="1"/>
</dbReference>
<dbReference type="AlphaFoldDB" id="A0A453L3T9"/>
<dbReference type="PANTHER" id="PTHR34145:SF41">
    <property type="entry name" value="OS02G0729251 PROTEIN"/>
    <property type="match status" value="1"/>
</dbReference>
<proteinExistence type="predicted"/>
<dbReference type="Proteomes" id="UP000015105">
    <property type="component" value="Chromosome 5D"/>
</dbReference>
<feature type="region of interest" description="Disordered" evidence="1">
    <location>
        <begin position="53"/>
        <end position="74"/>
    </location>
</feature>
<feature type="region of interest" description="Disordered" evidence="1">
    <location>
        <begin position="1"/>
        <end position="21"/>
    </location>
</feature>
<protein>
    <recommendedName>
        <fullName evidence="2">F-box domain-containing protein</fullName>
    </recommendedName>
</protein>
<dbReference type="EnsemblPlants" id="AET5Gv20621200.4">
    <property type="protein sequence ID" value="AET5Gv20621200.4"/>
    <property type="gene ID" value="AET5Gv20621200"/>
</dbReference>
<feature type="domain" description="F-box" evidence="2">
    <location>
        <begin position="78"/>
        <end position="118"/>
    </location>
</feature>
<dbReference type="InterPro" id="IPR053772">
    <property type="entry name" value="At1g61320/At1g61330-like"/>
</dbReference>
<reference evidence="3" key="3">
    <citation type="journal article" date="2017" name="Nature">
        <title>Genome sequence of the progenitor of the wheat D genome Aegilops tauschii.</title>
        <authorList>
            <person name="Luo M.C."/>
            <person name="Gu Y.Q."/>
            <person name="Puiu D."/>
            <person name="Wang H."/>
            <person name="Twardziok S.O."/>
            <person name="Deal K.R."/>
            <person name="Huo N."/>
            <person name="Zhu T."/>
            <person name="Wang L."/>
            <person name="Wang Y."/>
            <person name="McGuire P.E."/>
            <person name="Liu S."/>
            <person name="Long H."/>
            <person name="Ramasamy R.K."/>
            <person name="Rodriguez J.C."/>
            <person name="Van S.L."/>
            <person name="Yuan L."/>
            <person name="Wang Z."/>
            <person name="Xia Z."/>
            <person name="Xiao L."/>
            <person name="Anderson O.D."/>
            <person name="Ouyang S."/>
            <person name="Liang Y."/>
            <person name="Zimin A.V."/>
            <person name="Pertea G."/>
            <person name="Qi P."/>
            <person name="Bennetzen J.L."/>
            <person name="Dai X."/>
            <person name="Dawson M.W."/>
            <person name="Muller H.G."/>
            <person name="Kugler K."/>
            <person name="Rivarola-Duarte L."/>
            <person name="Spannagl M."/>
            <person name="Mayer K.F.X."/>
            <person name="Lu F.H."/>
            <person name="Bevan M.W."/>
            <person name="Leroy P."/>
            <person name="Li P."/>
            <person name="You F.M."/>
            <person name="Sun Q."/>
            <person name="Liu Z."/>
            <person name="Lyons E."/>
            <person name="Wicker T."/>
            <person name="Salzberg S.L."/>
            <person name="Devos K.M."/>
            <person name="Dvorak J."/>
        </authorList>
    </citation>
    <scope>NUCLEOTIDE SEQUENCE [LARGE SCALE GENOMIC DNA]</scope>
    <source>
        <strain evidence="3">cv. AL8/78</strain>
    </source>
</reference>